<feature type="domain" description="M23ase beta-sheet core" evidence="2">
    <location>
        <begin position="41"/>
        <end position="145"/>
    </location>
</feature>
<name>A0A518V1R5_BRELA</name>
<dbReference type="InterPro" id="IPR016047">
    <property type="entry name" value="M23ase_b-sheet_dom"/>
</dbReference>
<organism evidence="3 4">
    <name type="scientific">Brevibacillus laterosporus</name>
    <name type="common">Bacillus laterosporus</name>
    <dbReference type="NCBI Taxonomy" id="1465"/>
    <lineage>
        <taxon>Bacteria</taxon>
        <taxon>Bacillati</taxon>
        <taxon>Bacillota</taxon>
        <taxon>Bacilli</taxon>
        <taxon>Bacillales</taxon>
        <taxon>Paenibacillaceae</taxon>
        <taxon>Brevibacillus</taxon>
    </lineage>
</organism>
<evidence type="ECO:0000259" key="2">
    <source>
        <dbReference type="Pfam" id="PF01551"/>
    </source>
</evidence>
<reference evidence="3 4" key="1">
    <citation type="submission" date="2018-11" db="EMBL/GenBank/DDBJ databases">
        <title>Phylogenetic determinants of toxin gene distribution in genomes of Brevibacillus laterosporus.</title>
        <authorList>
            <person name="Glare T.R."/>
            <person name="Durrant A."/>
            <person name="Berry C."/>
            <person name="Palma L."/>
            <person name="Ormskirk M."/>
            <person name="Cox M.O."/>
        </authorList>
    </citation>
    <scope>NUCLEOTIDE SEQUENCE [LARGE SCALE GENOMIC DNA]</scope>
    <source>
        <strain evidence="3 4">1821L</strain>
        <plasmid evidence="3 4">p1821L01</plasmid>
    </source>
</reference>
<dbReference type="Proteomes" id="UP000319432">
    <property type="component" value="Plasmid p1821L01"/>
</dbReference>
<proteinExistence type="predicted"/>
<keyword evidence="1" id="KW-0732">Signal</keyword>
<evidence type="ECO:0000313" key="3">
    <source>
        <dbReference type="EMBL" id="QDX90928.1"/>
    </source>
</evidence>
<keyword evidence="4" id="KW-1185">Reference proteome</keyword>
<dbReference type="EMBL" id="CP033461">
    <property type="protein sequence ID" value="QDX90928.1"/>
    <property type="molecule type" value="Genomic_DNA"/>
</dbReference>
<gene>
    <name evidence="3" type="ORF">EEL30_00120</name>
</gene>
<dbReference type="GO" id="GO:0004222">
    <property type="term" value="F:metalloendopeptidase activity"/>
    <property type="evidence" value="ECO:0007669"/>
    <property type="project" value="TreeGrafter"/>
</dbReference>
<dbReference type="SUPFAM" id="SSF51261">
    <property type="entry name" value="Duplicated hybrid motif"/>
    <property type="match status" value="1"/>
</dbReference>
<feature type="signal peptide" evidence="1">
    <location>
        <begin position="1"/>
        <end position="23"/>
    </location>
</feature>
<dbReference type="CDD" id="cd12797">
    <property type="entry name" value="M23_peptidase"/>
    <property type="match status" value="1"/>
</dbReference>
<geneLocation type="plasmid" evidence="3 4">
    <name>p1821L01</name>
</geneLocation>
<dbReference type="InterPro" id="IPR011055">
    <property type="entry name" value="Dup_hybrid_motif"/>
</dbReference>
<dbReference type="PANTHER" id="PTHR21666:SF270">
    <property type="entry name" value="MUREIN HYDROLASE ACTIVATOR ENVC"/>
    <property type="match status" value="1"/>
</dbReference>
<dbReference type="Gene3D" id="2.70.70.10">
    <property type="entry name" value="Glucose Permease (Domain IIA)"/>
    <property type="match status" value="1"/>
</dbReference>
<dbReference type="Pfam" id="PF01551">
    <property type="entry name" value="Peptidase_M23"/>
    <property type="match status" value="1"/>
</dbReference>
<evidence type="ECO:0000256" key="1">
    <source>
        <dbReference type="SAM" id="SignalP"/>
    </source>
</evidence>
<dbReference type="OrthoDB" id="9805070at2"/>
<protein>
    <submittedName>
        <fullName evidence="3">M23 family metallopeptidase</fullName>
    </submittedName>
</protein>
<sequence>MMKKGFALLTAIAILTSSTTALAATWPVPDSTRVTQKYGNGHKGLDIGAKKAGKAGDSIVSAFGGKVAFSGYHESKKGKKSSYGYLVVINHTVDKKNVQTWYAHLNKEPLVSDDEKVSEGEQIGEMGETGGADGVHLHFETRNGTKYDFGNVPFDPLPYFPKIKTFTTKIQEFDIDSIETDMLPPELTNEDSIFYSLEEIRAMTPEQRTELGIPLE</sequence>
<feature type="chain" id="PRO_5021825136" evidence="1">
    <location>
        <begin position="24"/>
        <end position="216"/>
    </location>
</feature>
<dbReference type="InterPro" id="IPR050570">
    <property type="entry name" value="Cell_wall_metabolism_enzyme"/>
</dbReference>
<keyword evidence="3" id="KW-0614">Plasmid</keyword>
<evidence type="ECO:0000313" key="4">
    <source>
        <dbReference type="Proteomes" id="UP000319432"/>
    </source>
</evidence>
<dbReference type="AlphaFoldDB" id="A0A518V1R5"/>
<accession>A0A518V1R5</accession>
<dbReference type="PANTHER" id="PTHR21666">
    <property type="entry name" value="PEPTIDASE-RELATED"/>
    <property type="match status" value="1"/>
</dbReference>